<dbReference type="PANTHER" id="PTHR34047:SF7">
    <property type="entry name" value="RNA-DIRECTED DNA POLYMERASE"/>
    <property type="match status" value="1"/>
</dbReference>
<keyword evidence="7" id="KW-0051">Antiviral defense</keyword>
<proteinExistence type="inferred from homology"/>
<dbReference type="InterPro" id="IPR051083">
    <property type="entry name" value="GrpII_Intron_Splice-Mob/Def"/>
</dbReference>
<dbReference type="PRINTS" id="PR00866">
    <property type="entry name" value="RNADNAPOLMS"/>
</dbReference>
<sequence length="671" mass="77535">MNSPFSDLKPEIITDIRGRFEALRTKDDLYDLFQSVIRELPAGETKREHFEQEIAWLYKNGYPRDYHFFKIKKTSGKDRQIASPQGPLKTVQRIIAVILSSVFQPHPHSFGFRKGSSVVDNARMHVGFHYVFNIDLADFFTSISLKRVKRSLEGSPFGLDLSREPIAAQLARICCIELIVPGANSRRAFLPQGAPSSPVLSNIVCQKMDERLNGLAKRFHLNFSRYADDITFSANHNVFREGSEFRLELADIVTASGFQINPIKTRLQRQKNRQEVTGLTVNQKVNICRKYVKELRRYLYYWERYGLTKAYELYLKDQHEFLLSGSGVPMAAIIKGKLDFLHMVKGDTGDYLKLLARFHKMDKGGPRKVVKGENATHHQEAEQFQQHQPHNVAIFLRLFQDSAGLKYLTHEFDIGDEVFNLEQTVELAGREFQAAYQKHPITRALYARIKQFAFEKNPKWWRWQDGKMREINLGWSAPSVRTWAQKFPGTHPMLLLPYREEMILPFKESIRIRAPKLKELINANIKAKFREAAADWDVELNDLERADIYTDVDMLLGGIRHLLDGILERGEVSRKLLITYRKTVVSGREMKMIEIIHTASICYKDAAISELLNGNFLEAKNAFYGLCNWSVTAIFNDGAYRLNILKDDVDMPEREAVMVKVLGFTHHLYFY</sequence>
<dbReference type="InterPro" id="IPR043502">
    <property type="entry name" value="DNA/RNA_pol_sf"/>
</dbReference>
<keyword evidence="3" id="KW-0548">Nucleotidyltransferase</keyword>
<comment type="catalytic activity">
    <reaction evidence="9">
        <text>DNA(n) + a 2'-deoxyribonucleoside 5'-triphosphate = DNA(n+1) + diphosphate</text>
        <dbReference type="Rhea" id="RHEA:22508"/>
        <dbReference type="Rhea" id="RHEA-COMP:17339"/>
        <dbReference type="Rhea" id="RHEA-COMP:17340"/>
        <dbReference type="ChEBI" id="CHEBI:33019"/>
        <dbReference type="ChEBI" id="CHEBI:61560"/>
        <dbReference type="ChEBI" id="CHEBI:173112"/>
        <dbReference type="EC" id="2.7.7.49"/>
    </reaction>
</comment>
<dbReference type="InterPro" id="IPR000477">
    <property type="entry name" value="RT_dom"/>
</dbReference>
<evidence type="ECO:0000256" key="3">
    <source>
        <dbReference type="ARBA" id="ARBA00022695"/>
    </source>
</evidence>
<evidence type="ECO:0000256" key="6">
    <source>
        <dbReference type="ARBA" id="ARBA00022918"/>
    </source>
</evidence>
<dbReference type="GO" id="GO:0003964">
    <property type="term" value="F:RNA-directed DNA polymerase activity"/>
    <property type="evidence" value="ECO:0007669"/>
    <property type="project" value="UniProtKB-KW"/>
</dbReference>
<reference evidence="11 12" key="1">
    <citation type="submission" date="2020-09" db="EMBL/GenBank/DDBJ databases">
        <title>Novel species of Mucilaginibacter isolated from a glacier on the Tibetan Plateau.</title>
        <authorList>
            <person name="Liu Q."/>
            <person name="Xin Y.-H."/>
        </authorList>
    </citation>
    <scope>NUCLEOTIDE SEQUENCE [LARGE SCALE GENOMIC DNA]</scope>
    <source>
        <strain evidence="11 12">CGMCC 1.13878</strain>
    </source>
</reference>
<keyword evidence="2" id="KW-0808">Transferase</keyword>
<dbReference type="RefSeq" id="WP_191175749.1">
    <property type="nucleotide sequence ID" value="NZ_JACWMW010000002.1"/>
</dbReference>
<evidence type="ECO:0000256" key="8">
    <source>
        <dbReference type="ARBA" id="ARBA00034120"/>
    </source>
</evidence>
<evidence type="ECO:0000256" key="9">
    <source>
        <dbReference type="ARBA" id="ARBA00048173"/>
    </source>
</evidence>
<evidence type="ECO:0000256" key="5">
    <source>
        <dbReference type="ARBA" id="ARBA00022842"/>
    </source>
</evidence>
<protein>
    <recommendedName>
        <fullName evidence="1">RNA-directed DNA polymerase</fullName>
        <ecNumber evidence="1">2.7.7.49</ecNumber>
    </recommendedName>
</protein>
<evidence type="ECO:0000313" key="11">
    <source>
        <dbReference type="EMBL" id="MBD1385898.1"/>
    </source>
</evidence>
<keyword evidence="5" id="KW-0460">Magnesium</keyword>
<dbReference type="Pfam" id="PF22561">
    <property type="entry name" value="HisKin-conflict"/>
    <property type="match status" value="1"/>
</dbReference>
<accession>A0ABR7X5M9</accession>
<evidence type="ECO:0000256" key="2">
    <source>
        <dbReference type="ARBA" id="ARBA00022679"/>
    </source>
</evidence>
<dbReference type="PROSITE" id="PS50878">
    <property type="entry name" value="RT_POL"/>
    <property type="match status" value="1"/>
</dbReference>
<organism evidence="11 12">
    <name type="scientific">Mucilaginibacter rigui</name>
    <dbReference type="NCBI Taxonomy" id="534635"/>
    <lineage>
        <taxon>Bacteria</taxon>
        <taxon>Pseudomonadati</taxon>
        <taxon>Bacteroidota</taxon>
        <taxon>Sphingobacteriia</taxon>
        <taxon>Sphingobacteriales</taxon>
        <taxon>Sphingobacteriaceae</taxon>
        <taxon>Mucilaginibacter</taxon>
    </lineage>
</organism>
<dbReference type="EMBL" id="JACWMW010000002">
    <property type="protein sequence ID" value="MBD1385898.1"/>
    <property type="molecule type" value="Genomic_DNA"/>
</dbReference>
<gene>
    <name evidence="11" type="ORF">IDJ75_11455</name>
</gene>
<dbReference type="CDD" id="cd03487">
    <property type="entry name" value="RT_Bac_retron_II"/>
    <property type="match status" value="1"/>
</dbReference>
<keyword evidence="6 11" id="KW-0695">RNA-directed DNA polymerase</keyword>
<dbReference type="InterPro" id="IPR054731">
    <property type="entry name" value="HisKin-conflict"/>
</dbReference>
<keyword evidence="4" id="KW-0479">Metal-binding</keyword>
<evidence type="ECO:0000256" key="1">
    <source>
        <dbReference type="ARBA" id="ARBA00012493"/>
    </source>
</evidence>
<evidence type="ECO:0000256" key="7">
    <source>
        <dbReference type="ARBA" id="ARBA00023118"/>
    </source>
</evidence>
<dbReference type="SUPFAM" id="SSF56672">
    <property type="entry name" value="DNA/RNA polymerases"/>
    <property type="match status" value="1"/>
</dbReference>
<evidence type="ECO:0000259" key="10">
    <source>
        <dbReference type="PROSITE" id="PS50878"/>
    </source>
</evidence>
<keyword evidence="12" id="KW-1185">Reference proteome</keyword>
<dbReference type="Pfam" id="PF00078">
    <property type="entry name" value="RVT_1"/>
    <property type="match status" value="1"/>
</dbReference>
<dbReference type="InterPro" id="IPR000123">
    <property type="entry name" value="Reverse_transcriptase_msDNA"/>
</dbReference>
<feature type="domain" description="Reverse transcriptase" evidence="10">
    <location>
        <begin position="51"/>
        <end position="281"/>
    </location>
</feature>
<name>A0ABR7X5M9_9SPHI</name>
<dbReference type="Proteomes" id="UP000618754">
    <property type="component" value="Unassembled WGS sequence"/>
</dbReference>
<dbReference type="PANTHER" id="PTHR34047">
    <property type="entry name" value="NUCLEAR INTRON MATURASE 1, MITOCHONDRIAL-RELATED"/>
    <property type="match status" value="1"/>
</dbReference>
<dbReference type="EC" id="2.7.7.49" evidence="1"/>
<evidence type="ECO:0000256" key="4">
    <source>
        <dbReference type="ARBA" id="ARBA00022723"/>
    </source>
</evidence>
<comment type="caution">
    <text evidence="11">The sequence shown here is derived from an EMBL/GenBank/DDBJ whole genome shotgun (WGS) entry which is preliminary data.</text>
</comment>
<evidence type="ECO:0000313" key="12">
    <source>
        <dbReference type="Proteomes" id="UP000618754"/>
    </source>
</evidence>
<comment type="similarity">
    <text evidence="8">Belongs to the bacterial reverse transcriptase family.</text>
</comment>